<dbReference type="InterPro" id="IPR003779">
    <property type="entry name" value="CMD-like"/>
</dbReference>
<feature type="signal peptide" evidence="1">
    <location>
        <begin position="1"/>
        <end position="15"/>
    </location>
</feature>
<evidence type="ECO:0000259" key="2">
    <source>
        <dbReference type="PROSITE" id="PS51762"/>
    </source>
</evidence>
<dbReference type="SUPFAM" id="SSF69118">
    <property type="entry name" value="AhpD-like"/>
    <property type="match status" value="1"/>
</dbReference>
<dbReference type="Pfam" id="PF26113">
    <property type="entry name" value="GH16_XgeA"/>
    <property type="match status" value="1"/>
</dbReference>
<evidence type="ECO:0000313" key="4">
    <source>
        <dbReference type="Proteomes" id="UP000219338"/>
    </source>
</evidence>
<dbReference type="GO" id="GO:0005975">
    <property type="term" value="P:carbohydrate metabolic process"/>
    <property type="evidence" value="ECO:0007669"/>
    <property type="project" value="InterPro"/>
</dbReference>
<keyword evidence="4" id="KW-1185">Reference proteome</keyword>
<dbReference type="STRING" id="47428.A0A284QLV1"/>
<dbReference type="Pfam" id="PF02627">
    <property type="entry name" value="CMD"/>
    <property type="match status" value="1"/>
</dbReference>
<dbReference type="CDD" id="cd02181">
    <property type="entry name" value="GH16_fungal_Lam16A_glucanase"/>
    <property type="match status" value="1"/>
</dbReference>
<dbReference type="PROSITE" id="PS51762">
    <property type="entry name" value="GH16_2"/>
    <property type="match status" value="1"/>
</dbReference>
<dbReference type="EMBL" id="FUEG01000001">
    <property type="protein sequence ID" value="SJK97428.1"/>
    <property type="molecule type" value="Genomic_DNA"/>
</dbReference>
<keyword evidence="1" id="KW-0732">Signal</keyword>
<dbReference type="InterPro" id="IPR029032">
    <property type="entry name" value="AhpD-like"/>
</dbReference>
<dbReference type="InterPro" id="IPR013320">
    <property type="entry name" value="ConA-like_dom_sf"/>
</dbReference>
<dbReference type="GO" id="GO:0004553">
    <property type="term" value="F:hydrolase activity, hydrolyzing O-glycosyl compounds"/>
    <property type="evidence" value="ECO:0007669"/>
    <property type="project" value="InterPro"/>
</dbReference>
<protein>
    <recommendedName>
        <fullName evidence="2">GH16 domain-containing protein</fullName>
    </recommendedName>
</protein>
<evidence type="ECO:0000256" key="1">
    <source>
        <dbReference type="SAM" id="SignalP"/>
    </source>
</evidence>
<feature type="chain" id="PRO_5013216109" description="GH16 domain-containing protein" evidence="1">
    <location>
        <begin position="16"/>
        <end position="543"/>
    </location>
</feature>
<dbReference type="PANTHER" id="PTHR34846">
    <property type="entry name" value="4-CARBOXYMUCONOLACTONE DECARBOXYLASE FAMILY PROTEIN (AFU_ORTHOLOGUE AFUA_6G11590)"/>
    <property type="match status" value="1"/>
</dbReference>
<dbReference type="PANTHER" id="PTHR34846:SF11">
    <property type="entry name" value="4-CARBOXYMUCONOLACTONE DECARBOXYLASE FAMILY PROTEIN (AFU_ORTHOLOGUE AFUA_6G11590)"/>
    <property type="match status" value="1"/>
</dbReference>
<dbReference type="Proteomes" id="UP000219338">
    <property type="component" value="Unassembled WGS sequence"/>
</dbReference>
<dbReference type="Gene3D" id="2.60.120.200">
    <property type="match status" value="1"/>
</dbReference>
<dbReference type="GO" id="GO:0051920">
    <property type="term" value="F:peroxiredoxin activity"/>
    <property type="evidence" value="ECO:0007669"/>
    <property type="project" value="InterPro"/>
</dbReference>
<dbReference type="Gene3D" id="1.20.1290.10">
    <property type="entry name" value="AhpD-like"/>
    <property type="match status" value="1"/>
</dbReference>
<dbReference type="AlphaFoldDB" id="A0A284QLV1"/>
<feature type="domain" description="GH16" evidence="2">
    <location>
        <begin position="35"/>
        <end position="291"/>
    </location>
</feature>
<proteinExistence type="predicted"/>
<dbReference type="OrthoDB" id="192832at2759"/>
<name>A0A284QLV1_ARMOS</name>
<dbReference type="SUPFAM" id="SSF49899">
    <property type="entry name" value="Concanavalin A-like lectins/glucanases"/>
    <property type="match status" value="1"/>
</dbReference>
<reference evidence="4" key="1">
    <citation type="journal article" date="2017" name="Nat. Ecol. Evol.">
        <title>Genome expansion and lineage-specific genetic innovations in the forest pathogenic fungi Armillaria.</title>
        <authorList>
            <person name="Sipos G."/>
            <person name="Prasanna A.N."/>
            <person name="Walter M.C."/>
            <person name="O'Connor E."/>
            <person name="Balint B."/>
            <person name="Krizsan K."/>
            <person name="Kiss B."/>
            <person name="Hess J."/>
            <person name="Varga T."/>
            <person name="Slot J."/>
            <person name="Riley R."/>
            <person name="Boka B."/>
            <person name="Rigling D."/>
            <person name="Barry K."/>
            <person name="Lee J."/>
            <person name="Mihaltcheva S."/>
            <person name="LaButti K."/>
            <person name="Lipzen A."/>
            <person name="Waldron R."/>
            <person name="Moloney N.M."/>
            <person name="Sperisen C."/>
            <person name="Kredics L."/>
            <person name="Vagvoelgyi C."/>
            <person name="Patrignani A."/>
            <person name="Fitzpatrick D."/>
            <person name="Nagy I."/>
            <person name="Doyle S."/>
            <person name="Anderson J.B."/>
            <person name="Grigoriev I.V."/>
            <person name="Gueldener U."/>
            <person name="Muensterkoetter M."/>
            <person name="Nagy L.G."/>
        </authorList>
    </citation>
    <scope>NUCLEOTIDE SEQUENCE [LARGE SCALE GENOMIC DNA]</scope>
    <source>
        <strain evidence="4">C18/9</strain>
    </source>
</reference>
<evidence type="ECO:0000313" key="3">
    <source>
        <dbReference type="EMBL" id="SJK97428.1"/>
    </source>
</evidence>
<sequence length="543" mass="60004">MFSFILAALFVSAQAHSAHFKLADKFIGSDFFSGFDWKTFDDPTHGRVNYVDQQTAMATNLSYASAGNTKFFMRADAHTVVSDDARGRDSVRIESFSAYDQSVFILDVEHMPAGCATWPAFWSFSQSSPWPQGGEIDIIEGVNLNTNNLASLHTIANCTMPEERSQSGQTQSTNCDTNVNFNQGCGTSLTQSNSYGSPFNSNGGGWYAMRRTQDIGIQVWFWPRDSWRVPLQVRYPFIFEHIGFGTDNWGEPDASFPVKECDYSTHFDSHKIVFDLTFCGDWAGNVFASAGCGNSTCVDFVDNNPDKFKEAYWEINSFERSREVMASFILLLVLSCLPSLLALPLEKRDDNIPARVPYIFPEAGTDSLADSFRARRTNGVLLDLDGVLLNSRPVAAGWNEVFGAIRSNNTLPGDMRELLILRTAAINNAAYQWIQHEPEGRAEGLTTEQLLFVRLTPPFGSANSSTITQSLGPHLSAAMIYADEVALNIRVSEETFNSLRVFLNDTQLVDAAATAGGYNWVSRFTVGLDIDGKANVPVPIPQG</sequence>
<gene>
    <name evidence="3" type="ORF">ARMOST_00680</name>
</gene>
<accession>A0A284QLV1</accession>
<organism evidence="3 4">
    <name type="scientific">Armillaria ostoyae</name>
    <name type="common">Armillaria root rot fungus</name>
    <dbReference type="NCBI Taxonomy" id="47428"/>
    <lineage>
        <taxon>Eukaryota</taxon>
        <taxon>Fungi</taxon>
        <taxon>Dikarya</taxon>
        <taxon>Basidiomycota</taxon>
        <taxon>Agaricomycotina</taxon>
        <taxon>Agaricomycetes</taxon>
        <taxon>Agaricomycetidae</taxon>
        <taxon>Agaricales</taxon>
        <taxon>Marasmiineae</taxon>
        <taxon>Physalacriaceae</taxon>
        <taxon>Armillaria</taxon>
    </lineage>
</organism>
<dbReference type="InterPro" id="IPR000757">
    <property type="entry name" value="Beta-glucanase-like"/>
</dbReference>